<dbReference type="RefSeq" id="WP_317224789.1">
    <property type="nucleotide sequence ID" value="NZ_JAWJEJ010000001.1"/>
</dbReference>
<keyword evidence="3" id="KW-0449">Lipoprotein</keyword>
<evidence type="ECO:0000256" key="1">
    <source>
        <dbReference type="SAM" id="MobiDB-lite"/>
    </source>
</evidence>
<dbReference type="EMBL" id="JAWJEJ010000001">
    <property type="protein sequence ID" value="MDV3455571.1"/>
    <property type="molecule type" value="Genomic_DNA"/>
</dbReference>
<feature type="chain" id="PRO_5047061704" evidence="2">
    <location>
        <begin position="24"/>
        <end position="208"/>
    </location>
</feature>
<accession>A0ABU3Y2J4</accession>
<proteinExistence type="predicted"/>
<evidence type="ECO:0000313" key="4">
    <source>
        <dbReference type="Proteomes" id="UP001273531"/>
    </source>
</evidence>
<evidence type="ECO:0000313" key="3">
    <source>
        <dbReference type="EMBL" id="MDV3455571.1"/>
    </source>
</evidence>
<keyword evidence="2" id="KW-0732">Signal</keyword>
<dbReference type="PROSITE" id="PS51257">
    <property type="entry name" value="PROKAR_LIPOPROTEIN"/>
    <property type="match status" value="1"/>
</dbReference>
<evidence type="ECO:0000256" key="2">
    <source>
        <dbReference type="SAM" id="SignalP"/>
    </source>
</evidence>
<dbReference type="Pfam" id="PF09476">
    <property type="entry name" value="Pilus_CpaD"/>
    <property type="match status" value="1"/>
</dbReference>
<feature type="signal peptide" evidence="2">
    <location>
        <begin position="1"/>
        <end position="23"/>
    </location>
</feature>
<reference evidence="3 4" key="1">
    <citation type="submission" date="2023-10" db="EMBL/GenBank/DDBJ databases">
        <title>Sphingomonas sp. HF-S4 16S ribosomal RNA gene Genome sequencing and assembly.</title>
        <authorList>
            <person name="Lee H."/>
        </authorList>
    </citation>
    <scope>NUCLEOTIDE SEQUENCE [LARGE SCALE GENOMIC DNA]</scope>
    <source>
        <strain evidence="3 4">HF-S4</strain>
    </source>
</reference>
<feature type="compositionally biased region" description="Polar residues" evidence="1">
    <location>
        <begin position="198"/>
        <end position="208"/>
    </location>
</feature>
<keyword evidence="4" id="KW-1185">Reference proteome</keyword>
<dbReference type="Proteomes" id="UP001273531">
    <property type="component" value="Unassembled WGS sequence"/>
</dbReference>
<gene>
    <name evidence="3" type="ORF">RZN05_01135</name>
</gene>
<protein>
    <submittedName>
        <fullName evidence="3">CpaD family pilus assembly lipoprotein</fullName>
    </submittedName>
</protein>
<organism evidence="3 4">
    <name type="scientific">Sphingomonas agrestis</name>
    <dbReference type="NCBI Taxonomy" id="3080540"/>
    <lineage>
        <taxon>Bacteria</taxon>
        <taxon>Pseudomonadati</taxon>
        <taxon>Pseudomonadota</taxon>
        <taxon>Alphaproteobacteria</taxon>
        <taxon>Sphingomonadales</taxon>
        <taxon>Sphingomonadaceae</taxon>
        <taxon>Sphingomonas</taxon>
    </lineage>
</organism>
<comment type="caution">
    <text evidence="3">The sequence shown here is derived from an EMBL/GenBank/DDBJ whole genome shotgun (WGS) entry which is preliminary data.</text>
</comment>
<sequence length="208" mass="21180">MLLRFTPLLVPALLLAGCGTYNGGVESANQPVVERNDYVLDLQSSGYGLAAGESQRLAGWMSAMSLRYGDRVAIDDGAAGSTGRAEVAAEAGRYGLMLADRAPVTAGQIAPGTIRVVVTRMNATVPGCPDHSRKSEYTYEASTSSNYGCATNSNLAAMIADPADLVRGAPGSPTSDPATNAKAIGAYRTAAPSGTGGTTIKSESTGGN</sequence>
<feature type="region of interest" description="Disordered" evidence="1">
    <location>
        <begin position="187"/>
        <end position="208"/>
    </location>
</feature>
<dbReference type="InterPro" id="IPR019027">
    <property type="entry name" value="Pilus_biogenesis_CpaD-related"/>
</dbReference>
<name>A0ABU3Y2J4_9SPHN</name>